<feature type="compositionally biased region" description="Acidic residues" evidence="2">
    <location>
        <begin position="241"/>
        <end position="252"/>
    </location>
</feature>
<sequence length="489" mass="54767">MGCLLLDIDFDEALRFVGEGYSVRRPHVTNHVFSVTSPDAEVGVHVSSMRYGLRFPPHDLIVQFLNFYRLLPGQLSPHSYYCFSTFQIKCHLKGVPWSLDLFRYMFKVSKIRAREGNSYTVVSSQTKCGMVVIPTSLKLWNAKFVFVSGFPGDRDPFTARFPECHTFIRHPRPDPTLELLAHAQKLLEDCRPKPPHVYTVCTKQNLAKVGILISLERQFELAEVVRGGCPKHGLEETASGAEEDEEIETDEESGQRSYSEDAIDAEPSRGNMHLLDVARKAKLLTQSQGREEEVRREPPSGDTSESAATIPDREVVPTRNQRKRKLIQAEEEETASELDVILTQSPPTKRPTISEDGKFSALLDEGGVNVQAEAEAGPLTIVLKDEGEILLSLQKTVDGFQQAMQKTVQGLHQELSRLRKLAAAEHETAVELEMQAIVMSEEVVRLKGLLRESEESASQLTASMAELERRLRQSKGRIAEMDVELASAL</sequence>
<keyword evidence="1" id="KW-0175">Coiled coil</keyword>
<evidence type="ECO:0000256" key="1">
    <source>
        <dbReference type="SAM" id="Coils"/>
    </source>
</evidence>
<organism evidence="4 5">
    <name type="scientific">Cuscuta campestris</name>
    <dbReference type="NCBI Taxonomy" id="132261"/>
    <lineage>
        <taxon>Eukaryota</taxon>
        <taxon>Viridiplantae</taxon>
        <taxon>Streptophyta</taxon>
        <taxon>Embryophyta</taxon>
        <taxon>Tracheophyta</taxon>
        <taxon>Spermatophyta</taxon>
        <taxon>Magnoliopsida</taxon>
        <taxon>eudicotyledons</taxon>
        <taxon>Gunneridae</taxon>
        <taxon>Pentapetalae</taxon>
        <taxon>asterids</taxon>
        <taxon>lamiids</taxon>
        <taxon>Solanales</taxon>
        <taxon>Convolvulaceae</taxon>
        <taxon>Cuscuteae</taxon>
        <taxon>Cuscuta</taxon>
        <taxon>Cuscuta subgen. Grammica</taxon>
        <taxon>Cuscuta sect. Cleistogrammica</taxon>
    </lineage>
</organism>
<dbReference type="EMBL" id="OOIL02000571">
    <property type="protein sequence ID" value="VFQ67187.1"/>
    <property type="molecule type" value="Genomic_DNA"/>
</dbReference>
<dbReference type="InterPro" id="IPR007321">
    <property type="entry name" value="Transposase_28"/>
</dbReference>
<reference evidence="4 5" key="1">
    <citation type="submission" date="2018-04" db="EMBL/GenBank/DDBJ databases">
        <authorList>
            <person name="Vogel A."/>
        </authorList>
    </citation>
    <scope>NUCLEOTIDE SEQUENCE [LARGE SCALE GENOMIC DNA]</scope>
</reference>
<feature type="compositionally biased region" description="Basic and acidic residues" evidence="2">
    <location>
        <begin position="289"/>
        <end position="299"/>
    </location>
</feature>
<dbReference type="OrthoDB" id="1752359at2759"/>
<protein>
    <recommendedName>
        <fullName evidence="3">Transposase (putative) gypsy type domain-containing protein</fullName>
    </recommendedName>
</protein>
<name>A0A484KVL6_9ASTE</name>
<evidence type="ECO:0000259" key="3">
    <source>
        <dbReference type="Pfam" id="PF04195"/>
    </source>
</evidence>
<dbReference type="Pfam" id="PF04195">
    <property type="entry name" value="Transposase_28"/>
    <property type="match status" value="1"/>
</dbReference>
<evidence type="ECO:0000313" key="4">
    <source>
        <dbReference type="EMBL" id="VFQ67187.1"/>
    </source>
</evidence>
<dbReference type="AlphaFoldDB" id="A0A484KVL6"/>
<feature type="region of interest" description="Disordered" evidence="2">
    <location>
        <begin position="283"/>
        <end position="321"/>
    </location>
</feature>
<accession>A0A484KVL6</accession>
<evidence type="ECO:0000313" key="5">
    <source>
        <dbReference type="Proteomes" id="UP000595140"/>
    </source>
</evidence>
<dbReference type="Proteomes" id="UP000595140">
    <property type="component" value="Unassembled WGS sequence"/>
</dbReference>
<feature type="coiled-coil region" evidence="1">
    <location>
        <begin position="450"/>
        <end position="484"/>
    </location>
</feature>
<proteinExistence type="predicted"/>
<gene>
    <name evidence="4" type="ORF">CCAM_LOCUS8963</name>
</gene>
<keyword evidence="5" id="KW-1185">Reference proteome</keyword>
<evidence type="ECO:0000256" key="2">
    <source>
        <dbReference type="SAM" id="MobiDB-lite"/>
    </source>
</evidence>
<feature type="domain" description="Transposase (putative) gypsy type" evidence="3">
    <location>
        <begin position="45"/>
        <end position="109"/>
    </location>
</feature>
<feature type="region of interest" description="Disordered" evidence="2">
    <location>
        <begin position="230"/>
        <end position="271"/>
    </location>
</feature>